<evidence type="ECO:0000256" key="1">
    <source>
        <dbReference type="ARBA" id="ARBA00000085"/>
    </source>
</evidence>
<evidence type="ECO:0000256" key="5">
    <source>
        <dbReference type="ARBA" id="ARBA00022679"/>
    </source>
</evidence>
<evidence type="ECO:0000313" key="13">
    <source>
        <dbReference type="EMBL" id="ANU75472.1"/>
    </source>
</evidence>
<keyword evidence="8 11" id="KW-1133">Transmembrane helix</keyword>
<evidence type="ECO:0000256" key="11">
    <source>
        <dbReference type="SAM" id="Phobius"/>
    </source>
</evidence>
<dbReference type="Gene3D" id="3.30.565.10">
    <property type="entry name" value="Histidine kinase-like ATPase, C-terminal domain"/>
    <property type="match status" value="1"/>
</dbReference>
<feature type="domain" description="Histidine kinase" evidence="12">
    <location>
        <begin position="126"/>
        <end position="347"/>
    </location>
</feature>
<feature type="transmembrane region" description="Helical" evidence="11">
    <location>
        <begin position="12"/>
        <end position="32"/>
    </location>
</feature>
<dbReference type="PANTHER" id="PTHR45453:SF2">
    <property type="entry name" value="HISTIDINE KINASE"/>
    <property type="match status" value="1"/>
</dbReference>
<dbReference type="GO" id="GO:0004721">
    <property type="term" value="F:phosphoprotein phosphatase activity"/>
    <property type="evidence" value="ECO:0007669"/>
    <property type="project" value="TreeGrafter"/>
</dbReference>
<dbReference type="InterPro" id="IPR004358">
    <property type="entry name" value="Sig_transdc_His_kin-like_C"/>
</dbReference>
<dbReference type="RefSeq" id="WP_065541668.1">
    <property type="nucleotide sequence ID" value="NZ_CP015405.2"/>
</dbReference>
<reference evidence="13" key="1">
    <citation type="submission" date="2017-04" db="EMBL/GenBank/DDBJ databases">
        <title>Complete Genome Sequences of Twelve Strains of a Stable Defined Moderately Diverse Mouse Microbiota 2 (sDMDMm2).</title>
        <authorList>
            <person name="Uchimura Y."/>
            <person name="Wyss M."/>
            <person name="Brugiroux S."/>
            <person name="Limenitakis J.P."/>
            <person name="Stecher B."/>
            <person name="McCoy K.D."/>
            <person name="Macpherson A.J."/>
        </authorList>
    </citation>
    <scope>NUCLEOTIDE SEQUENCE</scope>
    <source>
        <strain evidence="13">YL58</strain>
    </source>
</reference>
<keyword evidence="14" id="KW-1185">Reference proteome</keyword>
<evidence type="ECO:0000256" key="9">
    <source>
        <dbReference type="ARBA" id="ARBA00023012"/>
    </source>
</evidence>
<keyword evidence="13" id="KW-0067">ATP-binding</keyword>
<dbReference type="AlphaFoldDB" id="A0A1C7IB56"/>
<evidence type="ECO:0000313" key="14">
    <source>
        <dbReference type="Proteomes" id="UP000092574"/>
    </source>
</evidence>
<name>A0A1C7IB56_9FIRM</name>
<feature type="transmembrane region" description="Helical" evidence="11">
    <location>
        <begin position="38"/>
        <end position="58"/>
    </location>
</feature>
<dbReference type="EMBL" id="CP015405">
    <property type="protein sequence ID" value="ANU75472.1"/>
    <property type="molecule type" value="Genomic_DNA"/>
</dbReference>
<dbReference type="InterPro" id="IPR005467">
    <property type="entry name" value="His_kinase_dom"/>
</dbReference>
<dbReference type="Pfam" id="PF02518">
    <property type="entry name" value="HATPase_c"/>
    <property type="match status" value="1"/>
</dbReference>
<gene>
    <name evidence="13" type="ORF">A4V09_06640</name>
</gene>
<dbReference type="EC" id="2.7.13.3" evidence="3"/>
<proteinExistence type="predicted"/>
<evidence type="ECO:0000256" key="3">
    <source>
        <dbReference type="ARBA" id="ARBA00012438"/>
    </source>
</evidence>
<keyword evidence="4" id="KW-1003">Cell membrane</keyword>
<dbReference type="GO" id="GO:0005524">
    <property type="term" value="F:ATP binding"/>
    <property type="evidence" value="ECO:0007669"/>
    <property type="project" value="UniProtKB-KW"/>
</dbReference>
<sequence>MNGRMYWRQQAVPVLVQVMCLCAASLYLRALGITWVQLLPLVLAYMGSLILWNLLRFYRKRNYFHKMAVLMESLDEKYLFPQVWKGAGSWEEAGYYCLLKECTKSMLEETEEARRVQMEYQERLETYVHDMKQPISVVSLIAGREKNGENRAVLLELEKMNHLLEQILYFGRSESAHSDFLIQKVNTRDVIRECLSINKQLLIQNKVSLDIPDTIPGVYADEKALLFVLNQIIYNAVTYQKPGEVPRITISCLVLNGKESGAWDGSETPGNKLLLQVRDNGCGISPEDLPRIFEKGFTGRNGRENRRSTGMGLYLCKKICGRLGIGLSASSEKGIYTQINICLPILSEK</sequence>
<evidence type="ECO:0000256" key="6">
    <source>
        <dbReference type="ARBA" id="ARBA00022692"/>
    </source>
</evidence>
<dbReference type="InterPro" id="IPR050351">
    <property type="entry name" value="BphY/WalK/GraS-like"/>
</dbReference>
<evidence type="ECO:0000256" key="10">
    <source>
        <dbReference type="ARBA" id="ARBA00023136"/>
    </source>
</evidence>
<comment type="subcellular location">
    <subcellularLocation>
        <location evidence="2">Cell membrane</location>
        <topology evidence="2">Multi-pass membrane protein</topology>
    </subcellularLocation>
</comment>
<evidence type="ECO:0000256" key="4">
    <source>
        <dbReference type="ARBA" id="ARBA00022475"/>
    </source>
</evidence>
<dbReference type="PROSITE" id="PS50109">
    <property type="entry name" value="HIS_KIN"/>
    <property type="match status" value="1"/>
</dbReference>
<organism evidence="13 14">
    <name type="scientific">Blautia pseudococcoides</name>
    <dbReference type="NCBI Taxonomy" id="1796616"/>
    <lineage>
        <taxon>Bacteria</taxon>
        <taxon>Bacillati</taxon>
        <taxon>Bacillota</taxon>
        <taxon>Clostridia</taxon>
        <taxon>Lachnospirales</taxon>
        <taxon>Lachnospiraceae</taxon>
        <taxon>Blautia</taxon>
    </lineage>
</organism>
<keyword evidence="13" id="KW-0547">Nucleotide-binding</keyword>
<dbReference type="InterPro" id="IPR036890">
    <property type="entry name" value="HATPase_C_sf"/>
</dbReference>
<keyword evidence="9" id="KW-0902">Two-component regulatory system</keyword>
<dbReference type="InterPro" id="IPR003594">
    <property type="entry name" value="HATPase_dom"/>
</dbReference>
<evidence type="ECO:0000256" key="8">
    <source>
        <dbReference type="ARBA" id="ARBA00022989"/>
    </source>
</evidence>
<dbReference type="Proteomes" id="UP000092574">
    <property type="component" value="Chromosome"/>
</dbReference>
<dbReference type="OrthoDB" id="9780487at2"/>
<dbReference type="GO" id="GO:0005886">
    <property type="term" value="C:plasma membrane"/>
    <property type="evidence" value="ECO:0007669"/>
    <property type="project" value="UniProtKB-SubCell"/>
</dbReference>
<evidence type="ECO:0000256" key="2">
    <source>
        <dbReference type="ARBA" id="ARBA00004651"/>
    </source>
</evidence>
<dbReference type="GO" id="GO:0016036">
    <property type="term" value="P:cellular response to phosphate starvation"/>
    <property type="evidence" value="ECO:0007669"/>
    <property type="project" value="TreeGrafter"/>
</dbReference>
<comment type="catalytic activity">
    <reaction evidence="1">
        <text>ATP + protein L-histidine = ADP + protein N-phospho-L-histidine.</text>
        <dbReference type="EC" id="2.7.13.3"/>
    </reaction>
</comment>
<evidence type="ECO:0000259" key="12">
    <source>
        <dbReference type="PROSITE" id="PS50109"/>
    </source>
</evidence>
<dbReference type="KEGG" id="byl:A4V09_06640"/>
<accession>A0A1C7IB56</accession>
<dbReference type="PANTHER" id="PTHR45453">
    <property type="entry name" value="PHOSPHATE REGULON SENSOR PROTEIN PHOR"/>
    <property type="match status" value="1"/>
</dbReference>
<dbReference type="SMART" id="SM00387">
    <property type="entry name" value="HATPase_c"/>
    <property type="match status" value="1"/>
</dbReference>
<keyword evidence="5" id="KW-0808">Transferase</keyword>
<evidence type="ECO:0000256" key="7">
    <source>
        <dbReference type="ARBA" id="ARBA00022777"/>
    </source>
</evidence>
<protein>
    <recommendedName>
        <fullName evidence="3">histidine kinase</fullName>
        <ecNumber evidence="3">2.7.13.3</ecNumber>
    </recommendedName>
</protein>
<keyword evidence="6 11" id="KW-0812">Transmembrane</keyword>
<dbReference type="PRINTS" id="PR00344">
    <property type="entry name" value="BCTRLSENSOR"/>
</dbReference>
<keyword evidence="10 11" id="KW-0472">Membrane</keyword>
<dbReference type="SUPFAM" id="SSF55874">
    <property type="entry name" value="ATPase domain of HSP90 chaperone/DNA topoisomerase II/histidine kinase"/>
    <property type="match status" value="1"/>
</dbReference>
<dbReference type="GO" id="GO:0000155">
    <property type="term" value="F:phosphorelay sensor kinase activity"/>
    <property type="evidence" value="ECO:0007669"/>
    <property type="project" value="TreeGrafter"/>
</dbReference>
<keyword evidence="7" id="KW-0418">Kinase</keyword>
<dbReference type="STRING" id="1796616.A4V09_06640"/>